<evidence type="ECO:0000313" key="1">
    <source>
        <dbReference type="EMBL" id="AHF17348.1"/>
    </source>
</evidence>
<reference evidence="1 2" key="1">
    <citation type="submission" date="2013-12" db="EMBL/GenBank/DDBJ databases">
        <authorList>
            <consortium name="DOE Joint Genome Institute"/>
            <person name="Eisen J."/>
            <person name="Huntemann M."/>
            <person name="Han J."/>
            <person name="Chen A."/>
            <person name="Kyrpides N."/>
            <person name="Mavromatis K."/>
            <person name="Markowitz V."/>
            <person name="Palaniappan K."/>
            <person name="Ivanova N."/>
            <person name="Schaumberg A."/>
            <person name="Pati A."/>
            <person name="Liolios K."/>
            <person name="Nordberg H.P."/>
            <person name="Cantor M.N."/>
            <person name="Hua S.X."/>
            <person name="Woyke T."/>
        </authorList>
    </citation>
    <scope>NUCLEOTIDE SEQUENCE [LARGE SCALE GENOMIC DNA]</scope>
    <source>
        <strain evidence="2">DSM 19437</strain>
    </source>
</reference>
<evidence type="ECO:0000313" key="2">
    <source>
        <dbReference type="Proteomes" id="UP000003586"/>
    </source>
</evidence>
<accession>W0F6B8</accession>
<keyword evidence="2" id="KW-1185">Reference proteome</keyword>
<dbReference type="Proteomes" id="UP000003586">
    <property type="component" value="Chromosome"/>
</dbReference>
<dbReference type="EMBL" id="CP007035">
    <property type="protein sequence ID" value="AHF17348.1"/>
    <property type="molecule type" value="Genomic_DNA"/>
</dbReference>
<dbReference type="OrthoDB" id="678591at2"/>
<organism evidence="1 2">
    <name type="scientific">Niabella soli DSM 19437</name>
    <dbReference type="NCBI Taxonomy" id="929713"/>
    <lineage>
        <taxon>Bacteria</taxon>
        <taxon>Pseudomonadati</taxon>
        <taxon>Bacteroidota</taxon>
        <taxon>Chitinophagia</taxon>
        <taxon>Chitinophagales</taxon>
        <taxon>Chitinophagaceae</taxon>
        <taxon>Niabella</taxon>
    </lineage>
</organism>
<proteinExistence type="predicted"/>
<gene>
    <name evidence="1" type="ORF">NIASO_05925</name>
</gene>
<dbReference type="RefSeq" id="WP_008582819.1">
    <property type="nucleotide sequence ID" value="NZ_CP007035.1"/>
</dbReference>
<dbReference type="KEGG" id="nso:NIASO_05925"/>
<dbReference type="HOGENOM" id="CLU_2539097_0_0_10"/>
<dbReference type="AlphaFoldDB" id="W0F6B8"/>
<name>W0F6B8_9BACT</name>
<sequence>MTSEQIGSVIKKQNRPVFEIWFKSRSSIKGLFIQTTDYNELKLKNFWRIVDESRIAEYDKTGNKDLARVFYGDGFTKLEITG</sequence>
<protein>
    <submittedName>
        <fullName evidence="1">Uncharacterized protein</fullName>
    </submittedName>
</protein>